<gene>
    <name evidence="10" type="ORF">B9G98_00708</name>
</gene>
<dbReference type="Pfam" id="PF01363">
    <property type="entry name" value="FYVE"/>
    <property type="match status" value="1"/>
</dbReference>
<evidence type="ECO:0000313" key="11">
    <source>
        <dbReference type="Proteomes" id="UP000238350"/>
    </source>
</evidence>
<evidence type="ECO:0000259" key="9">
    <source>
        <dbReference type="PROSITE" id="PS50178"/>
    </source>
</evidence>
<dbReference type="CDD" id="cd15737">
    <property type="entry name" value="FYVE2_Vac1p_like"/>
    <property type="match status" value="1"/>
</dbReference>
<dbReference type="PANTHER" id="PTHR23164:SF30">
    <property type="entry name" value="EARLY ENDOSOME ANTIGEN 1"/>
    <property type="match status" value="1"/>
</dbReference>
<dbReference type="AlphaFoldDB" id="A0A2T0FDJ8"/>
<dbReference type="SUPFAM" id="SSF140125">
    <property type="entry name" value="Rabenosyn-5 Rab-binding domain-like"/>
    <property type="match status" value="1"/>
</dbReference>
<protein>
    <submittedName>
        <fullName evidence="10">Vacuolar segregation protein PEP7</fullName>
    </submittedName>
</protein>
<dbReference type="PANTHER" id="PTHR23164">
    <property type="entry name" value="EARLY ENDOSOME ANTIGEN 1"/>
    <property type="match status" value="1"/>
</dbReference>
<comment type="caution">
    <text evidence="10">The sequence shown here is derived from an EMBL/GenBank/DDBJ whole genome shotgun (WGS) entry which is preliminary data.</text>
</comment>
<evidence type="ECO:0000313" key="10">
    <source>
        <dbReference type="EMBL" id="PRT53088.1"/>
    </source>
</evidence>
<keyword evidence="11" id="KW-1185">Reference proteome</keyword>
<dbReference type="InterPro" id="IPR017455">
    <property type="entry name" value="Znf_FYVE-rel"/>
</dbReference>
<dbReference type="GeneID" id="36514457"/>
<dbReference type="GO" id="GO:0032266">
    <property type="term" value="F:phosphatidylinositol-3-phosphate binding"/>
    <property type="evidence" value="ECO:0007669"/>
    <property type="project" value="UniProtKB-ARBA"/>
</dbReference>
<dbReference type="PROSITE" id="PS00028">
    <property type="entry name" value="ZINC_FINGER_C2H2_1"/>
    <property type="match status" value="1"/>
</dbReference>
<dbReference type="InterPro" id="IPR011011">
    <property type="entry name" value="Znf_FYVE_PHD"/>
</dbReference>
<dbReference type="OrthoDB" id="166134at2759"/>
<feature type="domain" description="C2H2-type" evidence="8">
    <location>
        <begin position="44"/>
        <end position="72"/>
    </location>
</feature>
<dbReference type="RefSeq" id="XP_024663034.1">
    <property type="nucleotide sequence ID" value="XM_024807266.1"/>
</dbReference>
<dbReference type="GO" id="GO:0003677">
    <property type="term" value="F:DNA binding"/>
    <property type="evidence" value="ECO:0007669"/>
    <property type="project" value="InterPro"/>
</dbReference>
<dbReference type="InterPro" id="IPR021565">
    <property type="entry name" value="Rbsn_Rab-bd"/>
</dbReference>
<evidence type="ECO:0000256" key="7">
    <source>
        <dbReference type="SAM" id="MobiDB-lite"/>
    </source>
</evidence>
<dbReference type="InterPro" id="IPR006642">
    <property type="entry name" value="Rad18_UBZ4"/>
</dbReference>
<evidence type="ECO:0000256" key="4">
    <source>
        <dbReference type="ARBA" id="ARBA00022833"/>
    </source>
</evidence>
<keyword evidence="3 6" id="KW-0863">Zinc-finger</keyword>
<accession>A0A2T0FDJ8</accession>
<keyword evidence="5" id="KW-0234">DNA repair</keyword>
<dbReference type="SMART" id="SM00064">
    <property type="entry name" value="FYVE"/>
    <property type="match status" value="2"/>
</dbReference>
<dbReference type="InterPro" id="IPR013083">
    <property type="entry name" value="Znf_RING/FYVE/PHD"/>
</dbReference>
<reference evidence="10 11" key="1">
    <citation type="submission" date="2017-04" db="EMBL/GenBank/DDBJ databases">
        <title>Genome sequencing of [Candida] sorbophila.</title>
        <authorList>
            <person name="Ahn J.O."/>
        </authorList>
    </citation>
    <scope>NUCLEOTIDE SEQUENCE [LARGE SCALE GENOMIC DNA]</scope>
    <source>
        <strain evidence="10 11">DS02</strain>
    </source>
</reference>
<evidence type="ECO:0000256" key="2">
    <source>
        <dbReference type="ARBA" id="ARBA00022763"/>
    </source>
</evidence>
<dbReference type="InterPro" id="IPR000306">
    <property type="entry name" value="Znf_FYVE"/>
</dbReference>
<dbReference type="GO" id="GO:0006281">
    <property type="term" value="P:DNA repair"/>
    <property type="evidence" value="ECO:0007669"/>
    <property type="project" value="UniProtKB-KW"/>
</dbReference>
<proteinExistence type="predicted"/>
<evidence type="ECO:0000256" key="6">
    <source>
        <dbReference type="PROSITE-ProRule" id="PRU00042"/>
    </source>
</evidence>
<evidence type="ECO:0000256" key="3">
    <source>
        <dbReference type="ARBA" id="ARBA00022771"/>
    </source>
</evidence>
<dbReference type="InterPro" id="IPR036531">
    <property type="entry name" value="Rbsn_Rab-bd_sf"/>
</dbReference>
<dbReference type="SUPFAM" id="SSF57903">
    <property type="entry name" value="FYVE/PHD zinc finger"/>
    <property type="match status" value="2"/>
</dbReference>
<dbReference type="Pfam" id="PF11464">
    <property type="entry name" value="Rbsn"/>
    <property type="match status" value="1"/>
</dbReference>
<keyword evidence="1" id="KW-0479">Metal-binding</keyword>
<dbReference type="GO" id="GO:0008270">
    <property type="term" value="F:zinc ion binding"/>
    <property type="evidence" value="ECO:0007669"/>
    <property type="project" value="UniProtKB-KW"/>
</dbReference>
<dbReference type="PROSITE" id="PS50178">
    <property type="entry name" value="ZF_FYVE"/>
    <property type="match status" value="1"/>
</dbReference>
<dbReference type="PROSITE" id="PS50157">
    <property type="entry name" value="ZINC_FINGER_C2H2_2"/>
    <property type="match status" value="1"/>
</dbReference>
<organism evidence="10 11">
    <name type="scientific">Wickerhamiella sorbophila</name>
    <dbReference type="NCBI Taxonomy" id="45607"/>
    <lineage>
        <taxon>Eukaryota</taxon>
        <taxon>Fungi</taxon>
        <taxon>Dikarya</taxon>
        <taxon>Ascomycota</taxon>
        <taxon>Saccharomycotina</taxon>
        <taxon>Dipodascomycetes</taxon>
        <taxon>Dipodascales</taxon>
        <taxon>Trichomonascaceae</taxon>
        <taxon>Wickerhamiella</taxon>
    </lineage>
</organism>
<dbReference type="Gene3D" id="3.30.160.60">
    <property type="entry name" value="Classic Zinc Finger"/>
    <property type="match status" value="1"/>
</dbReference>
<dbReference type="Proteomes" id="UP000238350">
    <property type="component" value="Unassembled WGS sequence"/>
</dbReference>
<feature type="domain" description="FYVE-type" evidence="9">
    <location>
        <begin position="242"/>
        <end position="316"/>
    </location>
</feature>
<evidence type="ECO:0000259" key="8">
    <source>
        <dbReference type="PROSITE" id="PS50157"/>
    </source>
</evidence>
<evidence type="ECO:0000256" key="1">
    <source>
        <dbReference type="ARBA" id="ARBA00022723"/>
    </source>
</evidence>
<keyword evidence="2" id="KW-0227">DNA damage</keyword>
<dbReference type="InterPro" id="IPR013087">
    <property type="entry name" value="Znf_C2H2_type"/>
</dbReference>
<sequence>MPRLLGPQPNPKPVEAVRREESISLSPAVENDPLINPKPEEPVLACPICNETMISLTQLNQHLDDEHSDKSPIVPIGLANAPKSKKSLSSANISRKHWVEAAPGQTCAHESCSVPVERNGINCRQCGLLFCRPHSVYAKKLEKSAQPDPANGIWARVCRGCFESRPGFDDNSGMLRDLTFSFKKKRQTHVDSRRLVVERLENRMVKLVVGLSKMDRERGLFSYKDVQRKREFERDLVPWENEVLVPRCRICNQRFSYFLRRHHCRICGLVVCGDMDRDCSRDVAINILAEKLERADLATSSMYAVRVCRDCKDSVFGHKNFLKEIEEPLPELLQLRTHLKRKQAQIDLILPRFQELTAELAGGAVEPGIVNETTTIRQQLLSSFAQFDHLSRRLRSLHTDTQSEATLQKQMTLWTTNYLQDTMVPLQALPHVLQKDEVRLRKDEIESIQNQIVVLEEQKFMVENMINSAKSRRRLDEIGPLERSLGDLQSEIVKLRSKLGSRGNF</sequence>
<keyword evidence="4" id="KW-0862">Zinc</keyword>
<dbReference type="SMART" id="SM00734">
    <property type="entry name" value="ZnF_Rad18"/>
    <property type="match status" value="1"/>
</dbReference>
<feature type="region of interest" description="Disordered" evidence="7">
    <location>
        <begin position="1"/>
        <end position="23"/>
    </location>
</feature>
<evidence type="ECO:0000256" key="5">
    <source>
        <dbReference type="ARBA" id="ARBA00023204"/>
    </source>
</evidence>
<dbReference type="EMBL" id="NDIQ01000001">
    <property type="protein sequence ID" value="PRT53088.1"/>
    <property type="molecule type" value="Genomic_DNA"/>
</dbReference>
<dbReference type="Gene3D" id="3.30.40.10">
    <property type="entry name" value="Zinc/RING finger domain, C3HC4 (zinc finger)"/>
    <property type="match status" value="2"/>
</dbReference>
<dbReference type="STRING" id="45607.A0A2T0FDJ8"/>
<name>A0A2T0FDJ8_9ASCO</name>